<feature type="transmembrane region" description="Helical" evidence="5">
    <location>
        <begin position="176"/>
        <end position="193"/>
    </location>
</feature>
<evidence type="ECO:0000256" key="5">
    <source>
        <dbReference type="SAM" id="Phobius"/>
    </source>
</evidence>
<accession>A0A1F8FKG0</accession>
<comment type="caution">
    <text evidence="6">The sequence shown here is derived from an EMBL/GenBank/DDBJ whole genome shotgun (WGS) entry which is preliminary data.</text>
</comment>
<comment type="subcellular location">
    <subcellularLocation>
        <location evidence="1">Endomembrane system</location>
        <topology evidence="1">Multi-pass membrane protein</topology>
    </subcellularLocation>
</comment>
<feature type="transmembrane region" description="Helical" evidence="5">
    <location>
        <begin position="12"/>
        <end position="30"/>
    </location>
</feature>
<keyword evidence="2 5" id="KW-0812">Transmembrane</keyword>
<evidence type="ECO:0000313" key="6">
    <source>
        <dbReference type="EMBL" id="OGN13562.1"/>
    </source>
</evidence>
<evidence type="ECO:0000256" key="2">
    <source>
        <dbReference type="ARBA" id="ARBA00022692"/>
    </source>
</evidence>
<evidence type="ECO:0000256" key="1">
    <source>
        <dbReference type="ARBA" id="ARBA00004127"/>
    </source>
</evidence>
<feature type="transmembrane region" description="Helical" evidence="5">
    <location>
        <begin position="105"/>
        <end position="134"/>
    </location>
</feature>
<dbReference type="Pfam" id="PF06550">
    <property type="entry name" value="SPP"/>
    <property type="match status" value="1"/>
</dbReference>
<feature type="transmembrane region" description="Helical" evidence="5">
    <location>
        <begin position="229"/>
        <end position="250"/>
    </location>
</feature>
<feature type="transmembrane region" description="Helical" evidence="5">
    <location>
        <begin position="50"/>
        <end position="68"/>
    </location>
</feature>
<feature type="transmembrane region" description="Helical" evidence="5">
    <location>
        <begin position="80"/>
        <end position="99"/>
    </location>
</feature>
<evidence type="ECO:0000256" key="3">
    <source>
        <dbReference type="ARBA" id="ARBA00022989"/>
    </source>
</evidence>
<dbReference type="InterPro" id="IPR010545">
    <property type="entry name" value="SPP"/>
</dbReference>
<gene>
    <name evidence="6" type="ORF">A3C71_02635</name>
</gene>
<feature type="transmembrane region" description="Helical" evidence="5">
    <location>
        <begin position="146"/>
        <end position="164"/>
    </location>
</feature>
<sequence>MKLARSLFAKEAILFGAVQVLGLWVAFRFLHDLKLNYLVPELSTDFHLNLSDIFILVAFIFFFIFLARKRGRASVVFFRVFLWLIVFSGAQIIFSLFLSPINTTVFSLIVVLTMALVPRVIILNIAVILALAGLGSVAGLSITPLVAVWVLAILSVYDIVAVYLTKHMIKMAEGMIASRAIFGFIIPAKLSGFKEKLSAVQPGENFMILGSGDIVLPLILTASLARSSFWQAILVAVFSVLGLLLTHLIFVNQKERRPMAALPPIAALSIIGFLLSSLIF</sequence>
<dbReference type="InterPro" id="IPR006639">
    <property type="entry name" value="Preselin/SPP"/>
</dbReference>
<keyword evidence="3 5" id="KW-1133">Transmembrane helix</keyword>
<dbReference type="Proteomes" id="UP000178197">
    <property type="component" value="Unassembled WGS sequence"/>
</dbReference>
<dbReference type="GO" id="GO:0012505">
    <property type="term" value="C:endomembrane system"/>
    <property type="evidence" value="ECO:0007669"/>
    <property type="project" value="UniProtKB-SubCell"/>
</dbReference>
<dbReference type="SMART" id="SM00730">
    <property type="entry name" value="PSN"/>
    <property type="match status" value="1"/>
</dbReference>
<name>A0A1F8FKG0_9BACT</name>
<evidence type="ECO:0000256" key="4">
    <source>
        <dbReference type="ARBA" id="ARBA00023136"/>
    </source>
</evidence>
<organism evidence="6 7">
    <name type="scientific">Candidatus Yanofskybacteria bacterium RIFCSPHIGHO2_02_FULL_43_15c</name>
    <dbReference type="NCBI Taxonomy" id="1802679"/>
    <lineage>
        <taxon>Bacteria</taxon>
        <taxon>Candidatus Yanofskyibacteriota</taxon>
    </lineage>
</organism>
<dbReference type="GO" id="GO:0016020">
    <property type="term" value="C:membrane"/>
    <property type="evidence" value="ECO:0007669"/>
    <property type="project" value="InterPro"/>
</dbReference>
<dbReference type="AlphaFoldDB" id="A0A1F8FKG0"/>
<dbReference type="EMBL" id="MGJT01000005">
    <property type="protein sequence ID" value="OGN13562.1"/>
    <property type="molecule type" value="Genomic_DNA"/>
</dbReference>
<feature type="transmembrane region" description="Helical" evidence="5">
    <location>
        <begin position="262"/>
        <end position="279"/>
    </location>
</feature>
<dbReference type="GO" id="GO:0042500">
    <property type="term" value="F:aspartic endopeptidase activity, intramembrane cleaving"/>
    <property type="evidence" value="ECO:0007669"/>
    <property type="project" value="InterPro"/>
</dbReference>
<proteinExistence type="predicted"/>
<protein>
    <submittedName>
        <fullName evidence="6">Uncharacterized protein</fullName>
    </submittedName>
</protein>
<evidence type="ECO:0000313" key="7">
    <source>
        <dbReference type="Proteomes" id="UP000178197"/>
    </source>
</evidence>
<reference evidence="6 7" key="1">
    <citation type="journal article" date="2016" name="Nat. Commun.">
        <title>Thousands of microbial genomes shed light on interconnected biogeochemical processes in an aquifer system.</title>
        <authorList>
            <person name="Anantharaman K."/>
            <person name="Brown C.T."/>
            <person name="Hug L.A."/>
            <person name="Sharon I."/>
            <person name="Castelle C.J."/>
            <person name="Probst A.J."/>
            <person name="Thomas B.C."/>
            <person name="Singh A."/>
            <person name="Wilkins M.J."/>
            <person name="Karaoz U."/>
            <person name="Brodie E.L."/>
            <person name="Williams K.H."/>
            <person name="Hubbard S.S."/>
            <person name="Banfield J.F."/>
        </authorList>
    </citation>
    <scope>NUCLEOTIDE SEQUENCE [LARGE SCALE GENOMIC DNA]</scope>
</reference>
<keyword evidence="4 5" id="KW-0472">Membrane</keyword>
<feature type="transmembrane region" description="Helical" evidence="5">
    <location>
        <begin position="205"/>
        <end position="223"/>
    </location>
</feature>